<dbReference type="Pfam" id="PF03720">
    <property type="entry name" value="UDPG_MGDP_dh_C"/>
    <property type="match status" value="1"/>
</dbReference>
<dbReference type="KEGG" id="meme:HYG87_02005"/>
<dbReference type="InterPro" id="IPR036220">
    <property type="entry name" value="UDP-Glc/GDP-Man_DH_C_sf"/>
</dbReference>
<dbReference type="InterPro" id="IPR014027">
    <property type="entry name" value="UDP-Glc/GDP-Man_DH_C"/>
</dbReference>
<dbReference type="PANTHER" id="PTHR43491:SF2">
    <property type="entry name" value="UDP-N-ACETYL-D-MANNOSAMINE DEHYDROGENASE"/>
    <property type="match status" value="1"/>
</dbReference>
<evidence type="ECO:0000313" key="12">
    <source>
        <dbReference type="Proteomes" id="UP000681041"/>
    </source>
</evidence>
<dbReference type="Pfam" id="PF03721">
    <property type="entry name" value="UDPG_MGDP_dh_N"/>
    <property type="match status" value="1"/>
</dbReference>
<dbReference type="GO" id="GO:0051287">
    <property type="term" value="F:NAD binding"/>
    <property type="evidence" value="ECO:0007669"/>
    <property type="project" value="InterPro"/>
</dbReference>
<evidence type="ECO:0000256" key="9">
    <source>
        <dbReference type="PIRNR" id="PIRNR000124"/>
    </source>
</evidence>
<dbReference type="SMART" id="SM00984">
    <property type="entry name" value="UDPG_MGDP_dh_C"/>
    <property type="match status" value="1"/>
</dbReference>
<dbReference type="GO" id="GO:0000271">
    <property type="term" value="P:polysaccharide biosynthetic process"/>
    <property type="evidence" value="ECO:0007669"/>
    <property type="project" value="InterPro"/>
</dbReference>
<dbReference type="Gene3D" id="3.40.50.720">
    <property type="entry name" value="NAD(P)-binding Rossmann-like Domain"/>
    <property type="match status" value="2"/>
</dbReference>
<dbReference type="GO" id="GO:0089714">
    <property type="term" value="F:UDP-N-acetyl-D-mannosamine dehydrogenase activity"/>
    <property type="evidence" value="ECO:0007669"/>
    <property type="project" value="UniProtKB-EC"/>
</dbReference>
<dbReference type="Pfam" id="PF00984">
    <property type="entry name" value="UDPG_MGDP_dh"/>
    <property type="match status" value="1"/>
</dbReference>
<comment type="subunit">
    <text evidence="7">Homotetramer; probably dimer of dimers.</text>
</comment>
<evidence type="ECO:0000256" key="1">
    <source>
        <dbReference type="ARBA" id="ARBA00006601"/>
    </source>
</evidence>
<evidence type="ECO:0000256" key="3">
    <source>
        <dbReference type="ARBA" id="ARBA00016796"/>
    </source>
</evidence>
<evidence type="ECO:0000256" key="5">
    <source>
        <dbReference type="ARBA" id="ARBA00023027"/>
    </source>
</evidence>
<dbReference type="InterPro" id="IPR017476">
    <property type="entry name" value="UDP-Glc/GDP-Man"/>
</dbReference>
<proteinExistence type="inferred from homology"/>
<sequence length="435" mass="47145">MSFNNPKIAIYGLGYIGLPTAALFATSGLKVTGVARNKKRLELINQGKSPIEEPGLDELVAKAVSMENLKATDKGEASAEEADVMIVIVPTPMDKFKRADLDAVKSTCKTISKGLKKGNLVIIESTVPQGTCQNIVIPILEESGLKAGDDFGVAYTPERAIPNNTLYEMTHNARVIGGIDDESADMAITLYQRITEGEIIKVSNLITAETVKLIENTFRDVNIALANEIAMICEGIGVDAIEAINTANHHPRVNIHTPGPGVGGHCLAIDPYFIVETAEEHGMEAPIIRTCRNTNEGMPNHVTKLIIDALTEAGKNLRDSTIGILGVAYKGNVDDARETPAEPLIRILKEKGADVYAHDPLVSDNQIEDLGAIPSDYEVALGCDCVVLVTEHDFYKDIRPEMIKNKVFVCTRSILNLDDYKNNTLIFKGVGKPNN</sequence>
<evidence type="ECO:0000313" key="11">
    <source>
        <dbReference type="EMBL" id="QUH22627.1"/>
    </source>
</evidence>
<gene>
    <name evidence="11" type="ORF">HYG87_02005</name>
</gene>
<dbReference type="SUPFAM" id="SSF48179">
    <property type="entry name" value="6-phosphogluconate dehydrogenase C-terminal domain-like"/>
    <property type="match status" value="1"/>
</dbReference>
<feature type="domain" description="UDP-glucose/GDP-mannose dehydrogenase C-terminal" evidence="10">
    <location>
        <begin position="323"/>
        <end position="417"/>
    </location>
</feature>
<comment type="catalytic activity">
    <reaction evidence="8">
        <text>UDP-N-acetyl-alpha-D-mannosamine + 2 NAD(+) + H2O = UDP-N-acetyl-alpha-D-mannosaminouronate + 2 NADH + 3 H(+)</text>
        <dbReference type="Rhea" id="RHEA:25780"/>
        <dbReference type="ChEBI" id="CHEBI:15377"/>
        <dbReference type="ChEBI" id="CHEBI:15378"/>
        <dbReference type="ChEBI" id="CHEBI:57540"/>
        <dbReference type="ChEBI" id="CHEBI:57945"/>
        <dbReference type="ChEBI" id="CHEBI:68623"/>
        <dbReference type="ChEBI" id="CHEBI:70731"/>
        <dbReference type="EC" id="1.1.1.336"/>
    </reaction>
</comment>
<dbReference type="InterPro" id="IPR036291">
    <property type="entry name" value="NAD(P)-bd_dom_sf"/>
</dbReference>
<dbReference type="PIRSF" id="PIRSF000124">
    <property type="entry name" value="UDPglc_GDPman_dh"/>
    <property type="match status" value="1"/>
</dbReference>
<dbReference type="AlphaFoldDB" id="A0A8T8K3R7"/>
<dbReference type="InterPro" id="IPR008927">
    <property type="entry name" value="6-PGluconate_DH-like_C_sf"/>
</dbReference>
<dbReference type="InterPro" id="IPR014026">
    <property type="entry name" value="UDP-Glc/GDP-Man_DH_dimer"/>
</dbReference>
<dbReference type="EMBL" id="CP058560">
    <property type="protein sequence ID" value="QUH22627.1"/>
    <property type="molecule type" value="Genomic_DNA"/>
</dbReference>
<dbReference type="OrthoDB" id="372050at2157"/>
<dbReference type="PIRSF" id="PIRSF500136">
    <property type="entry name" value="UDP_ManNAc_DH"/>
    <property type="match status" value="1"/>
</dbReference>
<dbReference type="GeneID" id="64819499"/>
<keyword evidence="4" id="KW-0560">Oxidoreductase</keyword>
<dbReference type="GO" id="GO:0016628">
    <property type="term" value="F:oxidoreductase activity, acting on the CH-CH group of donors, NAD or NADP as acceptor"/>
    <property type="evidence" value="ECO:0007669"/>
    <property type="project" value="InterPro"/>
</dbReference>
<evidence type="ECO:0000256" key="2">
    <source>
        <dbReference type="ARBA" id="ARBA00012935"/>
    </source>
</evidence>
<dbReference type="RefSeq" id="WP_211533571.1">
    <property type="nucleotide sequence ID" value="NZ_CP058560.1"/>
</dbReference>
<evidence type="ECO:0000256" key="7">
    <source>
        <dbReference type="ARBA" id="ARBA00034325"/>
    </source>
</evidence>
<comment type="similarity">
    <text evidence="1 9">Belongs to the UDP-glucose/GDP-mannose dehydrogenase family.</text>
</comment>
<dbReference type="EC" id="1.1.1.336" evidence="2"/>
<dbReference type="SUPFAM" id="SSF52413">
    <property type="entry name" value="UDP-glucose/GDP-mannose dehydrogenase C-terminal domain"/>
    <property type="match status" value="1"/>
</dbReference>
<dbReference type="InterPro" id="IPR001732">
    <property type="entry name" value="UDP-Glc/GDP-Man_DH_N"/>
</dbReference>
<accession>A0A8T8K3R7</accession>
<keyword evidence="12" id="KW-1185">Reference proteome</keyword>
<name>A0A8T8K3R7_9EURY</name>
<protein>
    <recommendedName>
        <fullName evidence="3">UDP-N-acetyl-D-mannosamine dehydrogenase</fullName>
        <ecNumber evidence="2">1.1.1.336</ecNumber>
    </recommendedName>
    <alternativeName>
        <fullName evidence="6">UDP-ManNAc 6-dehydrogenase</fullName>
    </alternativeName>
</protein>
<organism evidence="11 12">
    <name type="scientific">Methanobacterium alkalithermotolerans</name>
    <dbReference type="NCBI Taxonomy" id="2731220"/>
    <lineage>
        <taxon>Archaea</taxon>
        <taxon>Methanobacteriati</taxon>
        <taxon>Methanobacteriota</taxon>
        <taxon>Methanomada group</taxon>
        <taxon>Methanobacteria</taxon>
        <taxon>Methanobacteriales</taxon>
        <taxon>Methanobacteriaceae</taxon>
        <taxon>Methanobacterium</taxon>
    </lineage>
</organism>
<keyword evidence="5" id="KW-0520">NAD</keyword>
<evidence type="ECO:0000259" key="10">
    <source>
        <dbReference type="SMART" id="SM00984"/>
    </source>
</evidence>
<evidence type="ECO:0000256" key="8">
    <source>
        <dbReference type="ARBA" id="ARBA00049130"/>
    </source>
</evidence>
<reference evidence="11" key="1">
    <citation type="submission" date="2020-07" db="EMBL/GenBank/DDBJ databases">
        <title>Methanobacterium. sp. MethCan genome.</title>
        <authorList>
            <person name="Postec A."/>
            <person name="Quemeneur M."/>
        </authorList>
    </citation>
    <scope>NUCLEOTIDE SEQUENCE</scope>
    <source>
        <strain evidence="11">MethCAN</strain>
    </source>
</reference>
<dbReference type="SUPFAM" id="SSF51735">
    <property type="entry name" value="NAD(P)-binding Rossmann-fold domains"/>
    <property type="match status" value="1"/>
</dbReference>
<evidence type="ECO:0000256" key="6">
    <source>
        <dbReference type="ARBA" id="ARBA00030172"/>
    </source>
</evidence>
<evidence type="ECO:0000256" key="4">
    <source>
        <dbReference type="ARBA" id="ARBA00023002"/>
    </source>
</evidence>
<dbReference type="NCBIfam" id="TIGR03026">
    <property type="entry name" value="NDP-sugDHase"/>
    <property type="match status" value="1"/>
</dbReference>
<dbReference type="PANTHER" id="PTHR43491">
    <property type="entry name" value="UDP-N-ACETYL-D-MANNOSAMINE DEHYDROGENASE"/>
    <property type="match status" value="1"/>
</dbReference>
<dbReference type="Proteomes" id="UP000681041">
    <property type="component" value="Chromosome"/>
</dbReference>
<dbReference type="InterPro" id="IPR028359">
    <property type="entry name" value="UDP_ManNAc/GlcNAc_DH"/>
</dbReference>